<dbReference type="InterPro" id="IPR050807">
    <property type="entry name" value="TransReg_Diox_bact_type"/>
</dbReference>
<dbReference type="Pfam" id="PF01381">
    <property type="entry name" value="HTH_3"/>
    <property type="match status" value="1"/>
</dbReference>
<dbReference type="PANTHER" id="PTHR46797:SF1">
    <property type="entry name" value="METHYLPHOSPHONATE SYNTHASE"/>
    <property type="match status" value="1"/>
</dbReference>
<dbReference type="PANTHER" id="PTHR46797">
    <property type="entry name" value="HTH-TYPE TRANSCRIPTIONAL REGULATOR"/>
    <property type="match status" value="1"/>
</dbReference>
<dbReference type="Proteomes" id="UP000216133">
    <property type="component" value="Unassembled WGS sequence"/>
</dbReference>
<evidence type="ECO:0000256" key="1">
    <source>
        <dbReference type="ARBA" id="ARBA00023125"/>
    </source>
</evidence>
<protein>
    <recommendedName>
        <fullName evidence="2">HTH cro/C1-type domain-containing protein</fullName>
    </recommendedName>
</protein>
<accession>A0A268RWM9</accession>
<name>A0A268RWM9_SHOCL</name>
<evidence type="ECO:0000259" key="2">
    <source>
        <dbReference type="PROSITE" id="PS50943"/>
    </source>
</evidence>
<proteinExistence type="predicted"/>
<keyword evidence="1" id="KW-0238">DNA-binding</keyword>
<sequence length="197" mass="22220">MNKDVSFKLNGEKIRELRRERGLSSTVLAEMIGVTPAYISQIERNLAEPSLSVFRKLATTLNVELLSLLEFEAPSEILITAEEETIVKTFPEAHAKYRLLSPPQLKNGEKPDMSVMLVEIAAKQTDYDEMVTHDFVEFCYVLEGCIEYRTGSRTYSLSEGDSIYLKANVPHFVYNPGTKEAKLLAVLGNIHPHVQKD</sequence>
<dbReference type="PROSITE" id="PS50943">
    <property type="entry name" value="HTH_CROC1"/>
    <property type="match status" value="1"/>
</dbReference>
<dbReference type="RefSeq" id="WP_095319484.1">
    <property type="nucleotide sequence ID" value="NZ_JAROAR010000038.1"/>
</dbReference>
<dbReference type="CDD" id="cd02209">
    <property type="entry name" value="cupin_XRE_C"/>
    <property type="match status" value="1"/>
</dbReference>
<evidence type="ECO:0000313" key="3">
    <source>
        <dbReference type="EMBL" id="PAF24668.1"/>
    </source>
</evidence>
<dbReference type="SUPFAM" id="SSF51182">
    <property type="entry name" value="RmlC-like cupins"/>
    <property type="match status" value="1"/>
</dbReference>
<dbReference type="GO" id="GO:0005829">
    <property type="term" value="C:cytosol"/>
    <property type="evidence" value="ECO:0007669"/>
    <property type="project" value="TreeGrafter"/>
</dbReference>
<reference evidence="3 4" key="1">
    <citation type="submission" date="2017-07" db="EMBL/GenBank/DDBJ databases">
        <title>Isolation and whole genome analysis of endospore-forming bacteria from heroin.</title>
        <authorList>
            <person name="Kalinowski J."/>
            <person name="Ahrens B."/>
            <person name="Al-Dilaimi A."/>
            <person name="Winkler A."/>
            <person name="Wibberg D."/>
            <person name="Schleenbecker U."/>
            <person name="Ruckert C."/>
            <person name="Wolfel R."/>
            <person name="Grass G."/>
        </authorList>
    </citation>
    <scope>NUCLEOTIDE SEQUENCE [LARGE SCALE GENOMIC DNA]</scope>
    <source>
        <strain evidence="3 4">7523-2</strain>
    </source>
</reference>
<dbReference type="InterPro" id="IPR013096">
    <property type="entry name" value="Cupin_2"/>
</dbReference>
<dbReference type="InterPro" id="IPR014710">
    <property type="entry name" value="RmlC-like_jellyroll"/>
</dbReference>
<dbReference type="SUPFAM" id="SSF47413">
    <property type="entry name" value="lambda repressor-like DNA-binding domains"/>
    <property type="match status" value="1"/>
</dbReference>
<dbReference type="InterPro" id="IPR001387">
    <property type="entry name" value="Cro/C1-type_HTH"/>
</dbReference>
<dbReference type="CDD" id="cd00093">
    <property type="entry name" value="HTH_XRE"/>
    <property type="match status" value="1"/>
</dbReference>
<dbReference type="EMBL" id="NPBS01000099">
    <property type="protein sequence ID" value="PAF24668.1"/>
    <property type="molecule type" value="Genomic_DNA"/>
</dbReference>
<dbReference type="AlphaFoldDB" id="A0A268RWM9"/>
<dbReference type="Pfam" id="PF07883">
    <property type="entry name" value="Cupin_2"/>
    <property type="match status" value="1"/>
</dbReference>
<dbReference type="GO" id="GO:0003700">
    <property type="term" value="F:DNA-binding transcription factor activity"/>
    <property type="evidence" value="ECO:0007669"/>
    <property type="project" value="TreeGrafter"/>
</dbReference>
<feature type="domain" description="HTH cro/C1-type" evidence="2">
    <location>
        <begin position="14"/>
        <end position="68"/>
    </location>
</feature>
<dbReference type="InterPro" id="IPR011051">
    <property type="entry name" value="RmlC_Cupin_sf"/>
</dbReference>
<comment type="caution">
    <text evidence="3">The sequence shown here is derived from an EMBL/GenBank/DDBJ whole genome shotgun (WGS) entry which is preliminary data.</text>
</comment>
<dbReference type="GO" id="GO:0003677">
    <property type="term" value="F:DNA binding"/>
    <property type="evidence" value="ECO:0007669"/>
    <property type="project" value="UniProtKB-KW"/>
</dbReference>
<evidence type="ECO:0000313" key="4">
    <source>
        <dbReference type="Proteomes" id="UP000216133"/>
    </source>
</evidence>
<organism evidence="3 4">
    <name type="scientific">Shouchella clausii</name>
    <name type="common">Alkalihalobacillus clausii</name>
    <dbReference type="NCBI Taxonomy" id="79880"/>
    <lineage>
        <taxon>Bacteria</taxon>
        <taxon>Bacillati</taxon>
        <taxon>Bacillota</taxon>
        <taxon>Bacilli</taxon>
        <taxon>Bacillales</taxon>
        <taxon>Bacillaceae</taxon>
        <taxon>Shouchella</taxon>
    </lineage>
</organism>
<dbReference type="Gene3D" id="1.10.260.40">
    <property type="entry name" value="lambda repressor-like DNA-binding domains"/>
    <property type="match status" value="1"/>
</dbReference>
<dbReference type="SMART" id="SM00530">
    <property type="entry name" value="HTH_XRE"/>
    <property type="match status" value="1"/>
</dbReference>
<dbReference type="Gene3D" id="2.60.120.10">
    <property type="entry name" value="Jelly Rolls"/>
    <property type="match status" value="1"/>
</dbReference>
<dbReference type="InterPro" id="IPR010982">
    <property type="entry name" value="Lambda_DNA-bd_dom_sf"/>
</dbReference>
<gene>
    <name evidence="3" type="ORF">CHH61_17520</name>
</gene>